<evidence type="ECO:0000256" key="1">
    <source>
        <dbReference type="ARBA" id="ARBA00004651"/>
    </source>
</evidence>
<name>A0A285GQI0_9ACTN</name>
<sequence length="101" mass="10763">MALALLVVLQLSATWLSIWSGLVRRLLKSEPTVLVRDGVMLHGAMRAQRVTDGEIRQSVRSRGIGDLSEVAAVVLETDGSFSVIPASQAGRLTTLPGGESH</sequence>
<comment type="similarity">
    <text evidence="2">Belongs to the UPF0702 family.</text>
</comment>
<dbReference type="PANTHER" id="PTHR34582:SF6">
    <property type="entry name" value="UPF0702 TRANSMEMBRANE PROTEIN YCAP"/>
    <property type="match status" value="1"/>
</dbReference>
<keyword evidence="4" id="KW-0812">Transmembrane</keyword>
<dbReference type="AlphaFoldDB" id="A0A285GQI0"/>
<protein>
    <recommendedName>
        <fullName evidence="7">YetF C-terminal domain-containing protein</fullName>
    </recommendedName>
</protein>
<dbReference type="RefSeq" id="WP_245922876.1">
    <property type="nucleotide sequence ID" value="NZ_OBDY01000002.1"/>
</dbReference>
<keyword evidence="5" id="KW-1133">Transmembrane helix</keyword>
<gene>
    <name evidence="8" type="ORF">SAMN05421748_102362</name>
</gene>
<evidence type="ECO:0000313" key="8">
    <source>
        <dbReference type="EMBL" id="SNY25553.1"/>
    </source>
</evidence>
<feature type="domain" description="YetF C-terminal" evidence="7">
    <location>
        <begin position="22"/>
        <end position="88"/>
    </location>
</feature>
<evidence type="ECO:0000259" key="7">
    <source>
        <dbReference type="Pfam" id="PF04239"/>
    </source>
</evidence>
<proteinExistence type="inferred from homology"/>
<dbReference type="GO" id="GO:0005886">
    <property type="term" value="C:plasma membrane"/>
    <property type="evidence" value="ECO:0007669"/>
    <property type="project" value="UniProtKB-SubCell"/>
</dbReference>
<reference evidence="8 9" key="1">
    <citation type="submission" date="2017-09" db="EMBL/GenBank/DDBJ databases">
        <authorList>
            <person name="Ehlers B."/>
            <person name="Leendertz F.H."/>
        </authorList>
    </citation>
    <scope>NUCLEOTIDE SEQUENCE [LARGE SCALE GENOMIC DNA]</scope>
    <source>
        <strain evidence="8 9">CGMCC 4.6857</strain>
    </source>
</reference>
<organism evidence="8 9">
    <name type="scientific">Paractinoplanes atraurantiacus</name>
    <dbReference type="NCBI Taxonomy" id="1036182"/>
    <lineage>
        <taxon>Bacteria</taxon>
        <taxon>Bacillati</taxon>
        <taxon>Actinomycetota</taxon>
        <taxon>Actinomycetes</taxon>
        <taxon>Micromonosporales</taxon>
        <taxon>Micromonosporaceae</taxon>
        <taxon>Paractinoplanes</taxon>
    </lineage>
</organism>
<dbReference type="Gene3D" id="3.30.240.20">
    <property type="entry name" value="bsu07140 like domains"/>
    <property type="match status" value="1"/>
</dbReference>
<keyword evidence="6" id="KW-0472">Membrane</keyword>
<evidence type="ECO:0000256" key="2">
    <source>
        <dbReference type="ARBA" id="ARBA00006448"/>
    </source>
</evidence>
<dbReference type="PANTHER" id="PTHR34582">
    <property type="entry name" value="UPF0702 TRANSMEMBRANE PROTEIN YCAP"/>
    <property type="match status" value="1"/>
</dbReference>
<evidence type="ECO:0000256" key="6">
    <source>
        <dbReference type="ARBA" id="ARBA00023136"/>
    </source>
</evidence>
<keyword evidence="3" id="KW-1003">Cell membrane</keyword>
<accession>A0A285GQI0</accession>
<evidence type="ECO:0000256" key="4">
    <source>
        <dbReference type="ARBA" id="ARBA00022692"/>
    </source>
</evidence>
<evidence type="ECO:0000256" key="3">
    <source>
        <dbReference type="ARBA" id="ARBA00022475"/>
    </source>
</evidence>
<dbReference type="EMBL" id="OBDY01000002">
    <property type="protein sequence ID" value="SNY25553.1"/>
    <property type="molecule type" value="Genomic_DNA"/>
</dbReference>
<dbReference type="InterPro" id="IPR023090">
    <property type="entry name" value="UPF0702_alpha/beta_dom_sf"/>
</dbReference>
<dbReference type="Pfam" id="PF04239">
    <property type="entry name" value="DUF421"/>
    <property type="match status" value="1"/>
</dbReference>
<comment type="subcellular location">
    <subcellularLocation>
        <location evidence="1">Cell membrane</location>
        <topology evidence="1">Multi-pass membrane protein</topology>
    </subcellularLocation>
</comment>
<dbReference type="Proteomes" id="UP000219612">
    <property type="component" value="Unassembled WGS sequence"/>
</dbReference>
<evidence type="ECO:0000313" key="9">
    <source>
        <dbReference type="Proteomes" id="UP000219612"/>
    </source>
</evidence>
<dbReference type="InterPro" id="IPR007353">
    <property type="entry name" value="DUF421"/>
</dbReference>
<evidence type="ECO:0000256" key="5">
    <source>
        <dbReference type="ARBA" id="ARBA00022989"/>
    </source>
</evidence>
<keyword evidence="9" id="KW-1185">Reference proteome</keyword>